<dbReference type="InterPro" id="IPR050428">
    <property type="entry name" value="TCS_sensor_his_kinase"/>
</dbReference>
<evidence type="ECO:0000256" key="2">
    <source>
        <dbReference type="ARBA" id="ARBA00004236"/>
    </source>
</evidence>
<dbReference type="InterPro" id="IPR036097">
    <property type="entry name" value="HisK_dim/P_sf"/>
</dbReference>
<dbReference type="Gene3D" id="6.10.340.10">
    <property type="match status" value="1"/>
</dbReference>
<dbReference type="SMART" id="SM00388">
    <property type="entry name" value="HisKA"/>
    <property type="match status" value="1"/>
</dbReference>
<evidence type="ECO:0000256" key="8">
    <source>
        <dbReference type="ARBA" id="ARBA00022989"/>
    </source>
</evidence>
<organism evidence="13 14">
    <name type="scientific">Nonomuraea thailandensis</name>
    <dbReference type="NCBI Taxonomy" id="1188745"/>
    <lineage>
        <taxon>Bacteria</taxon>
        <taxon>Bacillati</taxon>
        <taxon>Actinomycetota</taxon>
        <taxon>Actinomycetes</taxon>
        <taxon>Streptosporangiales</taxon>
        <taxon>Streptosporangiaceae</taxon>
        <taxon>Nonomuraea</taxon>
    </lineage>
</organism>
<dbReference type="PROSITE" id="PS50885">
    <property type="entry name" value="HAMP"/>
    <property type="match status" value="1"/>
</dbReference>
<dbReference type="SMART" id="SM00304">
    <property type="entry name" value="HAMP"/>
    <property type="match status" value="1"/>
</dbReference>
<evidence type="ECO:0000256" key="10">
    <source>
        <dbReference type="SAM" id="Phobius"/>
    </source>
</evidence>
<feature type="domain" description="Histidine kinase" evidence="11">
    <location>
        <begin position="148"/>
        <end position="359"/>
    </location>
</feature>
<keyword evidence="9" id="KW-0902">Two-component regulatory system</keyword>
<dbReference type="Gene3D" id="3.30.565.10">
    <property type="entry name" value="Histidine kinase-like ATPase, C-terminal domain"/>
    <property type="match status" value="1"/>
</dbReference>
<dbReference type="InterPro" id="IPR003660">
    <property type="entry name" value="HAMP_dom"/>
</dbReference>
<dbReference type="CDD" id="cd00075">
    <property type="entry name" value="HATPase"/>
    <property type="match status" value="1"/>
</dbReference>
<dbReference type="GO" id="GO:0000155">
    <property type="term" value="F:phosphorelay sensor kinase activity"/>
    <property type="evidence" value="ECO:0007669"/>
    <property type="project" value="InterPro"/>
</dbReference>
<dbReference type="CDD" id="cd06225">
    <property type="entry name" value="HAMP"/>
    <property type="match status" value="1"/>
</dbReference>
<evidence type="ECO:0000256" key="6">
    <source>
        <dbReference type="ARBA" id="ARBA00022692"/>
    </source>
</evidence>
<dbReference type="InterPro" id="IPR003594">
    <property type="entry name" value="HATPase_dom"/>
</dbReference>
<keyword evidence="5" id="KW-0808">Transferase</keyword>
<proteinExistence type="predicted"/>
<gene>
    <name evidence="13" type="ORF">HD597_004274</name>
</gene>
<keyword evidence="14" id="KW-1185">Reference proteome</keyword>
<keyword evidence="8 10" id="KW-1133">Transmembrane helix</keyword>
<dbReference type="InterPro" id="IPR036890">
    <property type="entry name" value="HATPase_C_sf"/>
</dbReference>
<evidence type="ECO:0000256" key="1">
    <source>
        <dbReference type="ARBA" id="ARBA00000085"/>
    </source>
</evidence>
<dbReference type="GO" id="GO:0005886">
    <property type="term" value="C:plasma membrane"/>
    <property type="evidence" value="ECO:0007669"/>
    <property type="project" value="UniProtKB-SubCell"/>
</dbReference>
<comment type="catalytic activity">
    <reaction evidence="1">
        <text>ATP + protein L-histidine = ADP + protein N-phospho-L-histidine.</text>
        <dbReference type="EC" id="2.7.13.3"/>
    </reaction>
</comment>
<dbReference type="RefSeq" id="WP_253744394.1">
    <property type="nucleotide sequence ID" value="NZ_BAABKA010000015.1"/>
</dbReference>
<dbReference type="SUPFAM" id="SSF158472">
    <property type="entry name" value="HAMP domain-like"/>
    <property type="match status" value="1"/>
</dbReference>
<evidence type="ECO:0000259" key="11">
    <source>
        <dbReference type="PROSITE" id="PS50109"/>
    </source>
</evidence>
<evidence type="ECO:0000256" key="9">
    <source>
        <dbReference type="ARBA" id="ARBA00023012"/>
    </source>
</evidence>
<dbReference type="Proteomes" id="UP001139648">
    <property type="component" value="Unassembled WGS sequence"/>
</dbReference>
<accession>A0A9X2GDU2</accession>
<keyword evidence="10" id="KW-0472">Membrane</keyword>
<feature type="transmembrane region" description="Helical" evidence="10">
    <location>
        <begin position="12"/>
        <end position="30"/>
    </location>
</feature>
<dbReference type="EMBL" id="JAMZEB010000002">
    <property type="protein sequence ID" value="MCP2357254.1"/>
    <property type="molecule type" value="Genomic_DNA"/>
</dbReference>
<keyword evidence="4" id="KW-0597">Phosphoprotein</keyword>
<evidence type="ECO:0000313" key="13">
    <source>
        <dbReference type="EMBL" id="MCP2357254.1"/>
    </source>
</evidence>
<dbReference type="PROSITE" id="PS50109">
    <property type="entry name" value="HIS_KIN"/>
    <property type="match status" value="1"/>
</dbReference>
<dbReference type="EC" id="2.7.13.3" evidence="3"/>
<dbReference type="PANTHER" id="PTHR45436">
    <property type="entry name" value="SENSOR HISTIDINE KINASE YKOH"/>
    <property type="match status" value="1"/>
</dbReference>
<name>A0A9X2GDU2_9ACTN</name>
<evidence type="ECO:0000313" key="14">
    <source>
        <dbReference type="Proteomes" id="UP001139648"/>
    </source>
</evidence>
<feature type="domain" description="HAMP" evidence="12">
    <location>
        <begin position="87"/>
        <end position="140"/>
    </location>
</feature>
<dbReference type="Pfam" id="PF00512">
    <property type="entry name" value="HisKA"/>
    <property type="match status" value="1"/>
</dbReference>
<dbReference type="Pfam" id="PF00672">
    <property type="entry name" value="HAMP"/>
    <property type="match status" value="1"/>
</dbReference>
<dbReference type="InterPro" id="IPR003661">
    <property type="entry name" value="HisK_dim/P_dom"/>
</dbReference>
<dbReference type="SUPFAM" id="SSF55874">
    <property type="entry name" value="ATPase domain of HSP90 chaperone/DNA topoisomerase II/histidine kinase"/>
    <property type="match status" value="1"/>
</dbReference>
<evidence type="ECO:0000256" key="4">
    <source>
        <dbReference type="ARBA" id="ARBA00022553"/>
    </source>
</evidence>
<evidence type="ECO:0000256" key="3">
    <source>
        <dbReference type="ARBA" id="ARBA00012438"/>
    </source>
</evidence>
<dbReference type="CDD" id="cd00082">
    <property type="entry name" value="HisKA"/>
    <property type="match status" value="1"/>
</dbReference>
<sequence length="361" mass="37643">MTARRSLQARLAIAYACGIYAAGVLVLVMVDVPLASIHAAVPKDPGSRGAVTAAGPGISLPQLLVGSAVALAVLVPVALALGWYVAGRFLHPLRAITATARDISAGDLHRRLDLGAPGDELTELGHTLDDLFARLQASFDAQRHFVANASHELRTPLAGLRTLLEVALADPGADIATLRSACQEALELGEHQERLVQALLTLATSECGVTRRDPLDLARVAGTVLDSRRDQARRAGLGLAEELAPAVTAGDPRLIESLVANLVDNAIRHNRTDGHMTVTTRVCGTQAALTVANSGPVVPGDQVQRLFQPFQKLAAGRRDGYGLGLAIVHAVTQAHRATLTAAAPAEGGLSVTVLFPRGPSA</sequence>
<dbReference type="AlphaFoldDB" id="A0A9X2GDU2"/>
<evidence type="ECO:0000259" key="12">
    <source>
        <dbReference type="PROSITE" id="PS50885"/>
    </source>
</evidence>
<comment type="caution">
    <text evidence="13">The sequence shown here is derived from an EMBL/GenBank/DDBJ whole genome shotgun (WGS) entry which is preliminary data.</text>
</comment>
<protein>
    <recommendedName>
        <fullName evidence="3">histidine kinase</fullName>
        <ecNumber evidence="3">2.7.13.3</ecNumber>
    </recommendedName>
</protein>
<comment type="subcellular location">
    <subcellularLocation>
        <location evidence="2">Cell membrane</location>
    </subcellularLocation>
</comment>
<reference evidence="13" key="1">
    <citation type="submission" date="2022-06" db="EMBL/GenBank/DDBJ databases">
        <title>Sequencing the genomes of 1000 actinobacteria strains.</title>
        <authorList>
            <person name="Klenk H.-P."/>
        </authorList>
    </citation>
    <scope>NUCLEOTIDE SEQUENCE</scope>
    <source>
        <strain evidence="13">DSM 46694</strain>
    </source>
</reference>
<dbReference type="SUPFAM" id="SSF47384">
    <property type="entry name" value="Homodimeric domain of signal transducing histidine kinase"/>
    <property type="match status" value="1"/>
</dbReference>
<keyword evidence="6 10" id="KW-0812">Transmembrane</keyword>
<evidence type="ECO:0000256" key="7">
    <source>
        <dbReference type="ARBA" id="ARBA00022777"/>
    </source>
</evidence>
<dbReference type="PANTHER" id="PTHR45436:SF5">
    <property type="entry name" value="SENSOR HISTIDINE KINASE TRCS"/>
    <property type="match status" value="1"/>
</dbReference>
<dbReference type="Gene3D" id="1.10.287.130">
    <property type="match status" value="1"/>
</dbReference>
<dbReference type="InterPro" id="IPR005467">
    <property type="entry name" value="His_kinase_dom"/>
</dbReference>
<feature type="transmembrane region" description="Helical" evidence="10">
    <location>
        <begin position="63"/>
        <end position="86"/>
    </location>
</feature>
<evidence type="ECO:0000256" key="5">
    <source>
        <dbReference type="ARBA" id="ARBA00022679"/>
    </source>
</evidence>
<dbReference type="Pfam" id="PF02518">
    <property type="entry name" value="HATPase_c"/>
    <property type="match status" value="1"/>
</dbReference>
<dbReference type="SMART" id="SM00387">
    <property type="entry name" value="HATPase_c"/>
    <property type="match status" value="1"/>
</dbReference>
<keyword evidence="7 13" id="KW-0418">Kinase</keyword>